<keyword evidence="2" id="KW-1185">Reference proteome</keyword>
<name>K3ZFN8_SETIT</name>
<evidence type="ECO:0000313" key="2">
    <source>
        <dbReference type="Proteomes" id="UP000004995"/>
    </source>
</evidence>
<reference evidence="1" key="2">
    <citation type="submission" date="2018-08" db="UniProtKB">
        <authorList>
            <consortium name="EnsemblPlants"/>
        </authorList>
    </citation>
    <scope>IDENTIFICATION</scope>
    <source>
        <strain evidence="1">Yugu1</strain>
    </source>
</reference>
<dbReference type="AlphaFoldDB" id="K3ZFN8"/>
<reference evidence="2" key="1">
    <citation type="journal article" date="2012" name="Nat. Biotechnol.">
        <title>Reference genome sequence of the model plant Setaria.</title>
        <authorList>
            <person name="Bennetzen J.L."/>
            <person name="Schmutz J."/>
            <person name="Wang H."/>
            <person name="Percifield R."/>
            <person name="Hawkins J."/>
            <person name="Pontaroli A.C."/>
            <person name="Estep M."/>
            <person name="Feng L."/>
            <person name="Vaughn J.N."/>
            <person name="Grimwood J."/>
            <person name="Jenkins J."/>
            <person name="Barry K."/>
            <person name="Lindquist E."/>
            <person name="Hellsten U."/>
            <person name="Deshpande S."/>
            <person name="Wang X."/>
            <person name="Wu X."/>
            <person name="Mitros T."/>
            <person name="Triplett J."/>
            <person name="Yang X."/>
            <person name="Ye C.Y."/>
            <person name="Mauro-Herrera M."/>
            <person name="Wang L."/>
            <person name="Li P."/>
            <person name="Sharma M."/>
            <person name="Sharma R."/>
            <person name="Ronald P.C."/>
            <person name="Panaud O."/>
            <person name="Kellogg E.A."/>
            <person name="Brutnell T.P."/>
            <person name="Doust A.N."/>
            <person name="Tuskan G.A."/>
            <person name="Rokhsar D."/>
            <person name="Devos K.M."/>
        </authorList>
    </citation>
    <scope>NUCLEOTIDE SEQUENCE [LARGE SCALE GENOMIC DNA]</scope>
    <source>
        <strain evidence="2">cv. Yugu1</strain>
    </source>
</reference>
<dbReference type="Proteomes" id="UP000004995">
    <property type="component" value="Unassembled WGS sequence"/>
</dbReference>
<dbReference type="HOGENOM" id="CLU_3035965_0_0_1"/>
<proteinExistence type="predicted"/>
<dbReference type="InParanoid" id="K3ZFN8"/>
<organism evidence="1 2">
    <name type="scientific">Setaria italica</name>
    <name type="common">Foxtail millet</name>
    <name type="synonym">Panicum italicum</name>
    <dbReference type="NCBI Taxonomy" id="4555"/>
    <lineage>
        <taxon>Eukaryota</taxon>
        <taxon>Viridiplantae</taxon>
        <taxon>Streptophyta</taxon>
        <taxon>Embryophyta</taxon>
        <taxon>Tracheophyta</taxon>
        <taxon>Spermatophyta</taxon>
        <taxon>Magnoliopsida</taxon>
        <taxon>Liliopsida</taxon>
        <taxon>Poales</taxon>
        <taxon>Poaceae</taxon>
        <taxon>PACMAD clade</taxon>
        <taxon>Panicoideae</taxon>
        <taxon>Panicodae</taxon>
        <taxon>Paniceae</taxon>
        <taxon>Cenchrinae</taxon>
        <taxon>Setaria</taxon>
    </lineage>
</organism>
<protein>
    <submittedName>
        <fullName evidence="1">Uncharacterized protein</fullName>
    </submittedName>
</protein>
<accession>K3ZFN8</accession>
<evidence type="ECO:0000313" key="1">
    <source>
        <dbReference type="EnsemblPlants" id="KQL15155"/>
    </source>
</evidence>
<dbReference type="Gramene" id="KQL15155">
    <property type="protein sequence ID" value="KQL15155"/>
    <property type="gene ID" value="SETIT_025390mg"/>
</dbReference>
<dbReference type="EnsemblPlants" id="KQL15155">
    <property type="protein sequence ID" value="KQL15155"/>
    <property type="gene ID" value="SETIT_025390mg"/>
</dbReference>
<dbReference type="EMBL" id="AGNK02001663">
    <property type="status" value="NOT_ANNOTATED_CDS"/>
    <property type="molecule type" value="Genomic_DNA"/>
</dbReference>
<sequence length="55" mass="6309">MFNIGDLYNKISFVCDAVCCSVFFDNLLVSAYYLTIMSMEFAVSEYREFHAFEGG</sequence>